<evidence type="ECO:0008006" key="3">
    <source>
        <dbReference type="Google" id="ProtNLM"/>
    </source>
</evidence>
<dbReference type="InterPro" id="IPR016186">
    <property type="entry name" value="C-type_lectin-like/link_sf"/>
</dbReference>
<comment type="caution">
    <text evidence="1">The sequence shown here is derived from an EMBL/GenBank/DDBJ whole genome shotgun (WGS) entry which is preliminary data.</text>
</comment>
<dbReference type="Proteomes" id="UP000499080">
    <property type="component" value="Unassembled WGS sequence"/>
</dbReference>
<organism evidence="1 2">
    <name type="scientific">Araneus ventricosus</name>
    <name type="common">Orbweaver spider</name>
    <name type="synonym">Epeira ventricosa</name>
    <dbReference type="NCBI Taxonomy" id="182803"/>
    <lineage>
        <taxon>Eukaryota</taxon>
        <taxon>Metazoa</taxon>
        <taxon>Ecdysozoa</taxon>
        <taxon>Arthropoda</taxon>
        <taxon>Chelicerata</taxon>
        <taxon>Arachnida</taxon>
        <taxon>Araneae</taxon>
        <taxon>Araneomorphae</taxon>
        <taxon>Entelegynae</taxon>
        <taxon>Araneoidea</taxon>
        <taxon>Araneidae</taxon>
        <taxon>Araneus</taxon>
    </lineage>
</organism>
<dbReference type="EMBL" id="BGPR01001756">
    <property type="protein sequence ID" value="GBM61212.1"/>
    <property type="molecule type" value="Genomic_DNA"/>
</dbReference>
<dbReference type="AlphaFoldDB" id="A0A4Y2H4J1"/>
<proteinExistence type="predicted"/>
<dbReference type="Gene3D" id="3.10.100.10">
    <property type="entry name" value="Mannose-Binding Protein A, subunit A"/>
    <property type="match status" value="1"/>
</dbReference>
<dbReference type="SUPFAM" id="SSF56436">
    <property type="entry name" value="C-type lectin-like"/>
    <property type="match status" value="1"/>
</dbReference>
<evidence type="ECO:0000313" key="1">
    <source>
        <dbReference type="EMBL" id="GBM61212.1"/>
    </source>
</evidence>
<dbReference type="InterPro" id="IPR016187">
    <property type="entry name" value="CTDL_fold"/>
</dbReference>
<name>A0A4Y2H4J1_ARAVE</name>
<sequence length="127" mass="14829">MPDCIGMQDKCQCHRTYTSFKDEAGEHQRRCLKLFSEKKSWDKAVQTCANEFSALVDGRISDSLLEGFRNEREFFMELVTQNLPYLCCRQNIRSRDFSRISLFPPSRVRKTRLWNGPYACDVTSADT</sequence>
<evidence type="ECO:0000313" key="2">
    <source>
        <dbReference type="Proteomes" id="UP000499080"/>
    </source>
</evidence>
<accession>A0A4Y2H4J1</accession>
<protein>
    <recommendedName>
        <fullName evidence="3">C-type lectin domain-containing protein</fullName>
    </recommendedName>
</protein>
<reference evidence="1 2" key="1">
    <citation type="journal article" date="2019" name="Sci. Rep.">
        <title>Orb-weaving spider Araneus ventricosus genome elucidates the spidroin gene catalogue.</title>
        <authorList>
            <person name="Kono N."/>
            <person name="Nakamura H."/>
            <person name="Ohtoshi R."/>
            <person name="Moran D.A.P."/>
            <person name="Shinohara A."/>
            <person name="Yoshida Y."/>
            <person name="Fujiwara M."/>
            <person name="Mori M."/>
            <person name="Tomita M."/>
            <person name="Arakawa K."/>
        </authorList>
    </citation>
    <scope>NUCLEOTIDE SEQUENCE [LARGE SCALE GENOMIC DNA]</scope>
</reference>
<gene>
    <name evidence="1" type="ORF">AVEN_241592_1</name>
</gene>
<keyword evidence="2" id="KW-1185">Reference proteome</keyword>